<feature type="region of interest" description="Disordered" evidence="11">
    <location>
        <begin position="128"/>
        <end position="159"/>
    </location>
</feature>
<dbReference type="InterPro" id="IPR036691">
    <property type="entry name" value="Endo/exonu/phosph_ase_sf"/>
</dbReference>
<keyword evidence="12" id="KW-1133">Transmembrane helix</keyword>
<dbReference type="FunFam" id="3.10.20.90:FF:000158">
    <property type="entry name" value="Polyubiquitin 5"/>
    <property type="match status" value="1"/>
</dbReference>
<dbReference type="GO" id="GO:0003824">
    <property type="term" value="F:catalytic activity"/>
    <property type="evidence" value="ECO:0007669"/>
    <property type="project" value="InterPro"/>
</dbReference>
<dbReference type="OrthoDB" id="415148at2759"/>
<keyword evidence="4" id="KW-0963">Cytoplasm</keyword>
<dbReference type="SMART" id="SM00213">
    <property type="entry name" value="UBQ"/>
    <property type="match status" value="4"/>
</dbReference>
<keyword evidence="7" id="KW-0677">Repeat</keyword>
<keyword evidence="12" id="KW-0472">Membrane</keyword>
<evidence type="ECO:0000313" key="16">
    <source>
        <dbReference type="Proteomes" id="UP000186817"/>
    </source>
</evidence>
<evidence type="ECO:0000256" key="6">
    <source>
        <dbReference type="ARBA" id="ARBA00022553"/>
    </source>
</evidence>
<reference evidence="15 16" key="1">
    <citation type="submission" date="2016-02" db="EMBL/GenBank/DDBJ databases">
        <title>Genome analysis of coral dinoflagellate symbionts highlights evolutionary adaptations to a symbiotic lifestyle.</title>
        <authorList>
            <person name="Aranda M."/>
            <person name="Li Y."/>
            <person name="Liew Y.J."/>
            <person name="Baumgarten S."/>
            <person name="Simakov O."/>
            <person name="Wilson M."/>
            <person name="Piel J."/>
            <person name="Ashoor H."/>
            <person name="Bougouffa S."/>
            <person name="Bajic V.B."/>
            <person name="Ryu T."/>
            <person name="Ravasi T."/>
            <person name="Bayer T."/>
            <person name="Micklem G."/>
            <person name="Kim H."/>
            <person name="Bhak J."/>
            <person name="Lajeunesse T.C."/>
            <person name="Voolstra C.R."/>
        </authorList>
    </citation>
    <scope>NUCLEOTIDE SEQUENCE [LARGE SCALE GENOMIC DNA]</scope>
    <source>
        <strain evidence="15 16">CCMP2467</strain>
    </source>
</reference>
<dbReference type="FunFam" id="3.10.20.90:FF:000469">
    <property type="entry name" value="Polyubiquitin-C"/>
    <property type="match status" value="1"/>
</dbReference>
<accession>A0A1Q9DXW4</accession>
<dbReference type="PROSITE" id="PS00299">
    <property type="entry name" value="UBIQUITIN_1"/>
    <property type="match status" value="4"/>
</dbReference>
<feature type="region of interest" description="Disordered" evidence="11">
    <location>
        <begin position="525"/>
        <end position="563"/>
    </location>
</feature>
<evidence type="ECO:0000256" key="7">
    <source>
        <dbReference type="ARBA" id="ARBA00022737"/>
    </source>
</evidence>
<dbReference type="SUPFAM" id="SSF54236">
    <property type="entry name" value="Ubiquitin-like"/>
    <property type="match status" value="4"/>
</dbReference>
<feature type="domain" description="Ubiquitin-like" evidence="13">
    <location>
        <begin position="258"/>
        <end position="333"/>
    </location>
</feature>
<feature type="compositionally biased region" description="Basic and acidic residues" evidence="11">
    <location>
        <begin position="195"/>
        <end position="208"/>
    </location>
</feature>
<feature type="domain" description="Rubredoxin-like" evidence="14">
    <location>
        <begin position="29"/>
        <end position="72"/>
    </location>
</feature>
<dbReference type="FunFam" id="3.10.20.90:FF:000160">
    <property type="entry name" value="Polyubiquitin-C"/>
    <property type="match status" value="1"/>
</dbReference>
<dbReference type="Gene3D" id="3.10.20.90">
    <property type="entry name" value="Phosphatidylinositol 3-kinase Catalytic Subunit, Chain A, domain 1"/>
    <property type="match status" value="5"/>
</dbReference>
<dbReference type="PRINTS" id="PR00348">
    <property type="entry name" value="UBIQUITIN"/>
</dbReference>
<dbReference type="CDD" id="cd01803">
    <property type="entry name" value="Ubl_ubiquitin"/>
    <property type="match status" value="3"/>
</dbReference>
<comment type="similarity">
    <text evidence="3">Belongs to the ubiquitin family.</text>
</comment>
<dbReference type="InterPro" id="IPR019956">
    <property type="entry name" value="Ubiquitin_dom"/>
</dbReference>
<dbReference type="InterPro" id="IPR005135">
    <property type="entry name" value="Endo/exonuclease/phosphatase"/>
</dbReference>
<evidence type="ECO:0000256" key="3">
    <source>
        <dbReference type="ARBA" id="ARBA00008430"/>
    </source>
</evidence>
<dbReference type="Proteomes" id="UP000186817">
    <property type="component" value="Unassembled WGS sequence"/>
</dbReference>
<feature type="domain" description="Ubiquitin-like" evidence="13">
    <location>
        <begin position="1972"/>
        <end position="2047"/>
    </location>
</feature>
<keyword evidence="16" id="KW-1185">Reference proteome</keyword>
<keyword evidence="8" id="KW-0832">Ubl conjugation</keyword>
<keyword evidence="6" id="KW-0597">Phosphoprotein</keyword>
<evidence type="ECO:0000256" key="4">
    <source>
        <dbReference type="ARBA" id="ARBA00022490"/>
    </source>
</evidence>
<dbReference type="Pfam" id="PF00240">
    <property type="entry name" value="ubiquitin"/>
    <property type="match status" value="4"/>
</dbReference>
<dbReference type="InterPro" id="IPR029071">
    <property type="entry name" value="Ubiquitin-like_domsf"/>
</dbReference>
<dbReference type="Gene3D" id="2.20.28.10">
    <property type="match status" value="1"/>
</dbReference>
<dbReference type="InterPro" id="IPR024934">
    <property type="entry name" value="Rubredoxin-like_dom"/>
</dbReference>
<dbReference type="Pfam" id="PF03372">
    <property type="entry name" value="Exo_endo_phos"/>
    <property type="match status" value="1"/>
</dbReference>
<gene>
    <name evidence="15" type="primary">UBQ11</name>
    <name evidence="15" type="ORF">AK812_SmicGene17367</name>
</gene>
<comment type="subcellular location">
    <subcellularLocation>
        <location evidence="2">Cytoplasm</location>
    </subcellularLocation>
    <subcellularLocation>
        <location evidence="1">Nucleus</location>
    </subcellularLocation>
</comment>
<name>A0A1Q9DXW4_SYMMI</name>
<sequence>MGAAAAGRLEKLGRGDRIMVRGNGKQYWEGEWICADCGYIYNERSFGMKFEDLQQGFKCPQCAAPRRRFARKLGAAAGDKIGTTLDGGDTPIIIFTAVCLHMKGLKEIPFWEAPSVVHQLELEAIGTKAPEPQSDVAATADVDDNMHDRRASGRGPWKTLPYSARNPVLEALDELVKTEDPKPGRKSGGYGPAFDRLRRGDGKGEGKGPKGKGRQRLPPEEKALLKTQCFFNAEKELVIKLYDTEVLVVKDQKDSCMLLIFVKTLTGKTITLDVEASDTIDNVKAKIQDKEGIPPDQQRLIFAGKQLEDGRTLSDYNIQKESTLHLVLRLRGGMQIFVKTLTGKTITLDVEASDTIDNEAKEAEKAVRPLIAVPGEGWDLEKILATLRDVEGAEGFEVWGKRLMLRVQTAHEPATRLKITGKEHAPTDLLWRMSGVPHIKLAQLTEFLQIRLLWDIEEVISFRKKDAVIRAAMAPPAEFQCGGQDIWSIIMGSEVVTIRQIIPRHRRQEKGPAVDVTFAKASRPTPKDWSKLLTPVPHAPPMEIDFDEEDPDLDEPQDDSAAVPLGTHSAALTSAPGALDQFLRSQAAPGSAKHNTLTKVTTELTETAQQQLRQVIEKNAEDTAAQQRWIELAVDNKLANFQKALVDQQAAWEKTQDRKLHDLQATQKEFQDLTQQEFQNVHDTAATRHQDLMNQMTSMMAVLQAHGPDRAAISNETLDALDEAYNPTEAWASMFFQGLNLVVFARPLVAFEILGFSRLLGGGWLDMLASLVSFLGIRLGEAEVPGHRRRAAKGYNLARKVNNLKLRSHNMGGLRSWDKKSQLWSEDAADVLAIQETWADAKDILDGQRHLAVHGLRSYWSSPGPARGHGSGTMVAALRPVVSKECFTDGFDSEMDHLWASTRVAGAWVETNQVDNGFAVLSFYGLAGSNACSSERLESERLLLALLCHLGAYKHRPIFLCMDSNLSFEKSDTMQALIKLGWTDLAAGLGGTFKIKPMDADPCSRIDFVFANPAAAGLVMDVQLRWLPGFQHAALDIDLHLGLCDLDTYDEWASDTWQGTFSPGFNAALDQKDTAGAWQICEAFDSECLQMTLDLAGITDPKATSGRGVMPSVVQCSPSRHRAPGFDHAWNSFVAWLESLFALHAVDSFASGLQLETRWRLGCAGYHGFLSNLLALECSLPEGVTWWQELRLRLDLAIKDRAAAAVQRNTSAKAAWAKKMRSIVHACKHLKGTQHKQTSCLIRPGARSSLTVMRNNHIIRALPNVPKSAFSQLWWDRASEVRIQDVPQALRVWTCSYCHKGIRDDPSLPEHVVQAAGRKHLYRCTAHKISLRDNLTRCSKLGLTRQVAGGTTSAGARVQQMKVDALPQGPTRHVATHVIFVLSHGAVAVTSKTRCYPEERAKHLRANVTVWKKYRVGFAHLLSELVRAWGLTSAEASKLDQWATRLTSVNTGTFSNDSLRLGSAPPSAIPAAGCGSADSGHVAMPIMLLDGDVCTDHPAKMTCCSEAQETLPHVFQCLPGKRAMQQAFLTGQNAQYSVQDMANPDRFAQWRPAYEGRATGTTCLNASAMAVLGLVVTGNRKCRFTKRASDNICDPRRRPLTRFGVLGWVVGALLRVVVKTALRLFRSSHVQRPQRLLDDGWLDMFVAGGDFVSAAACHALARATVLGLGRAVLESFSFDATAGLAGAARAIGGVMPALVVDALQEPAFLLLLFGRLEWYLATTAPAPAPTSLLRGWQVEDADDDLHAGIQDLLTSTANMALGAIKDDDKRPLRVMFKGDCKQLEEAAVAYEWMTVPGTVDGALRLRKWPVASAGPAMPGSSWELLRPLWSGSRAPCFRGAPVGTCCGKQAADFLDTFQEEEEEEEAVAGLPEGDSNAMAASKRTPTTLKTRCTTCVVGLDRASRPAYEVRIPLAVEVVVKVKAKIQDKEGIPPDQQRLIFAGKQLEDGRTLSDYNIQKESTLHLVLRLRGGMQIFVKTLTGKTITLDVEASDTIDNVKAKIQDKEGIPPDQQRLIFAGKQLEDGRTLSDYNIQKESTLHLVLRLRGGMQIFVKTLTGKTITLDVEASDTIDNVKAKIQDKEGIPPDQQRLIFAGKQLEDGRTLSDYNIQKESTLHLVLRLRGSDSSWSLGSDYKVPGQVTDGSKSQQPFEDGMVITVPAVVTPEAVKEHMVGRPTSPTERRFLTPGRGILLRTAFHFEPMITVIMMKVMLIAVTMIISNAMILVIVI</sequence>
<dbReference type="InterPro" id="IPR050158">
    <property type="entry name" value="Ubiquitin_ubiquitin-like"/>
</dbReference>
<feature type="domain" description="Ubiquitin-like" evidence="13">
    <location>
        <begin position="2048"/>
        <end position="2123"/>
    </location>
</feature>
<proteinExistence type="inferred from homology"/>
<evidence type="ECO:0000256" key="8">
    <source>
        <dbReference type="ARBA" id="ARBA00022843"/>
    </source>
</evidence>
<feature type="transmembrane region" description="Helical" evidence="12">
    <location>
        <begin position="2208"/>
        <end position="2226"/>
    </location>
</feature>
<evidence type="ECO:0000256" key="2">
    <source>
        <dbReference type="ARBA" id="ARBA00004496"/>
    </source>
</evidence>
<feature type="domain" description="Ubiquitin-like" evidence="13">
    <location>
        <begin position="1916"/>
        <end position="1971"/>
    </location>
</feature>
<evidence type="ECO:0000256" key="9">
    <source>
        <dbReference type="ARBA" id="ARBA00023242"/>
    </source>
</evidence>
<dbReference type="GO" id="GO:0005737">
    <property type="term" value="C:cytoplasm"/>
    <property type="evidence" value="ECO:0007669"/>
    <property type="project" value="UniProtKB-SubCell"/>
</dbReference>
<evidence type="ECO:0000256" key="10">
    <source>
        <dbReference type="ARBA" id="ARBA00054839"/>
    </source>
</evidence>
<organism evidence="15 16">
    <name type="scientific">Symbiodinium microadriaticum</name>
    <name type="common">Dinoflagellate</name>
    <name type="synonym">Zooxanthella microadriatica</name>
    <dbReference type="NCBI Taxonomy" id="2951"/>
    <lineage>
        <taxon>Eukaryota</taxon>
        <taxon>Sar</taxon>
        <taxon>Alveolata</taxon>
        <taxon>Dinophyceae</taxon>
        <taxon>Suessiales</taxon>
        <taxon>Symbiodiniaceae</taxon>
        <taxon>Symbiodinium</taxon>
    </lineage>
</organism>
<evidence type="ECO:0000256" key="5">
    <source>
        <dbReference type="ARBA" id="ARBA00022499"/>
    </source>
</evidence>
<dbReference type="GO" id="GO:0005634">
    <property type="term" value="C:nucleus"/>
    <property type="evidence" value="ECO:0007669"/>
    <property type="project" value="UniProtKB-SubCell"/>
</dbReference>
<feature type="compositionally biased region" description="Acidic residues" evidence="11">
    <location>
        <begin position="544"/>
        <end position="558"/>
    </location>
</feature>
<dbReference type="InterPro" id="IPR000626">
    <property type="entry name" value="Ubiquitin-like_dom"/>
</dbReference>
<dbReference type="Gene3D" id="3.60.10.10">
    <property type="entry name" value="Endonuclease/exonuclease/phosphatase"/>
    <property type="match status" value="1"/>
</dbReference>
<evidence type="ECO:0000259" key="13">
    <source>
        <dbReference type="PROSITE" id="PS50053"/>
    </source>
</evidence>
<comment type="function">
    <text evidence="10">Ubiquitin exists either covalently attached to another protein, or free (unanchored). When covalently bound, it is conjugated to target proteins via an isopeptide bond either as a monomer (monoubiquitin), a polymer linked via different Lys residues of the ubiquitin (polyubiquitin chains) or a linear polymer linked via the initiator Met of the ubiquitin (linear polyubiquitin chains). Polyubiquitin chains, when attached to a target protein, have different functions depending on the Lys residue of the ubiquitin that is linked: Lys-48-linked is involved in protein degradation via the proteasome. Linear polymer chains formed via attachment by the initiator Met lead to cell signaling. Ubiquitin is usually conjugated to Lys residues of target proteins, however, in rare cases, conjugation to Cys or Ser residues has been observed. When polyubiquitin is free (unanchored-polyubiquitin), it also has distinct roles, such as in activation of protein kinases, and in signaling.</text>
</comment>
<dbReference type="PROSITE" id="PS50053">
    <property type="entry name" value="UBIQUITIN_2"/>
    <property type="match status" value="4"/>
</dbReference>
<feature type="region of interest" description="Disordered" evidence="11">
    <location>
        <begin position="175"/>
        <end position="219"/>
    </location>
</feature>
<evidence type="ECO:0000256" key="11">
    <source>
        <dbReference type="SAM" id="MobiDB-lite"/>
    </source>
</evidence>
<dbReference type="EMBL" id="LSRX01000342">
    <property type="protein sequence ID" value="OLQ00018.1"/>
    <property type="molecule type" value="Genomic_DNA"/>
</dbReference>
<dbReference type="InterPro" id="IPR019954">
    <property type="entry name" value="Ubiquitin_CS"/>
</dbReference>
<keyword evidence="5" id="KW-1017">Isopeptide bond</keyword>
<protein>
    <submittedName>
        <fullName evidence="15">Polyubiquitin 11</fullName>
    </submittedName>
</protein>
<dbReference type="SUPFAM" id="SSF57802">
    <property type="entry name" value="Rubredoxin-like"/>
    <property type="match status" value="1"/>
</dbReference>
<evidence type="ECO:0000256" key="1">
    <source>
        <dbReference type="ARBA" id="ARBA00004123"/>
    </source>
</evidence>
<dbReference type="PROSITE" id="PS50903">
    <property type="entry name" value="RUBREDOXIN_LIKE"/>
    <property type="match status" value="1"/>
</dbReference>
<dbReference type="PANTHER" id="PTHR10666">
    <property type="entry name" value="UBIQUITIN"/>
    <property type="match status" value="1"/>
</dbReference>
<dbReference type="FunFam" id="3.10.20.90:FF:000014">
    <property type="entry name" value="Ubiquitin-60S ribosomal L40 fusion"/>
    <property type="match status" value="2"/>
</dbReference>
<evidence type="ECO:0000259" key="14">
    <source>
        <dbReference type="PROSITE" id="PS50903"/>
    </source>
</evidence>
<evidence type="ECO:0000256" key="12">
    <source>
        <dbReference type="SAM" id="Phobius"/>
    </source>
</evidence>
<evidence type="ECO:0000313" key="15">
    <source>
        <dbReference type="EMBL" id="OLQ00018.1"/>
    </source>
</evidence>
<comment type="caution">
    <text evidence="15">The sequence shown here is derived from an EMBL/GenBank/DDBJ whole genome shotgun (WGS) entry which is preliminary data.</text>
</comment>
<keyword evidence="9" id="KW-0539">Nucleus</keyword>
<dbReference type="GO" id="GO:0005506">
    <property type="term" value="F:iron ion binding"/>
    <property type="evidence" value="ECO:0007669"/>
    <property type="project" value="InterPro"/>
</dbReference>
<dbReference type="SUPFAM" id="SSF56219">
    <property type="entry name" value="DNase I-like"/>
    <property type="match status" value="1"/>
</dbReference>
<keyword evidence="12" id="KW-0812">Transmembrane</keyword>